<sequence length="454" mass="50094">MAEEAPTKLARGLSKRHVTMIAIGGTIGTGLFLGAGSSISLTGPSILIVYLITGLFLYLMMRAIGELLYADPASNSFVGFVSKYVGPEAGYFVGWSYWVTLLLPAMAELTAIGQYVQYWFPGIPIWVTEILVIVMLTLVNLTAVRFFGEAEFWFASIKIIAILAIIVTGLVMVLTGFKTPGVHGGIVSFNNVFTHFEFFPKGTINFLMAFPMVFFAFVGIEFVGMMSAETQQPRAVMPRVINQVLFRILIFYVGALFIIMTIINWRYLPADQSPFVWVFKLVGLKWAAAAVNFVVLTAALSALNTLIYSAGRDVYALALENTGKWEKHFATLSMNAIPARAVLFSASLMLLTPVIHLLPFISSAFEFLASATSAITLVIYGLIMWAHRKYRQSADYLADGFKMPGYKVTSPLTMLFFVFIFGTLFLDQTNMIAALGGLVWIIGFGWLAARKFKA</sequence>
<dbReference type="EMBL" id="QRAS01000001">
    <property type="protein sequence ID" value="RDL12315.1"/>
    <property type="molecule type" value="Genomic_DNA"/>
</dbReference>
<dbReference type="GO" id="GO:0005886">
    <property type="term" value="C:plasma membrane"/>
    <property type="evidence" value="ECO:0007669"/>
    <property type="project" value="UniProtKB-SubCell"/>
</dbReference>
<reference evidence="8 9" key="1">
    <citation type="submission" date="2018-07" db="EMBL/GenBank/DDBJ databases">
        <title>Genomic Encyclopedia of Type Strains, Phase III (KMG-III): the genomes of soil and plant-associated and newly described type strains.</title>
        <authorList>
            <person name="Whitman W."/>
        </authorList>
    </citation>
    <scope>NUCLEOTIDE SEQUENCE [LARGE SCALE GENOMIC DNA]</scope>
    <source>
        <strain evidence="8 9">CECT 7031</strain>
    </source>
</reference>
<organism evidence="8 9">
    <name type="scientific">Weissella soli</name>
    <dbReference type="NCBI Taxonomy" id="155866"/>
    <lineage>
        <taxon>Bacteria</taxon>
        <taxon>Bacillati</taxon>
        <taxon>Bacillota</taxon>
        <taxon>Bacilli</taxon>
        <taxon>Lactobacillales</taxon>
        <taxon>Lactobacillaceae</taxon>
        <taxon>Weissella</taxon>
    </lineage>
</organism>
<keyword evidence="2" id="KW-0813">Transport</keyword>
<dbReference type="PROSITE" id="PS00218">
    <property type="entry name" value="AMINO_ACID_PERMEASE_1"/>
    <property type="match status" value="1"/>
</dbReference>
<dbReference type="PANTHER" id="PTHR43495">
    <property type="entry name" value="GABA PERMEASE"/>
    <property type="match status" value="1"/>
</dbReference>
<dbReference type="GO" id="GO:0055085">
    <property type="term" value="P:transmembrane transport"/>
    <property type="evidence" value="ECO:0007669"/>
    <property type="project" value="InterPro"/>
</dbReference>
<accession>A0A288QX71</accession>
<dbReference type="PIRSF" id="PIRSF006060">
    <property type="entry name" value="AA_transporter"/>
    <property type="match status" value="1"/>
</dbReference>
<dbReference type="FunFam" id="1.20.1740.10:FF:000001">
    <property type="entry name" value="Amino acid permease"/>
    <property type="match status" value="1"/>
</dbReference>
<dbReference type="InterPro" id="IPR004841">
    <property type="entry name" value="AA-permease/SLC12A_dom"/>
</dbReference>
<dbReference type="GO" id="GO:0006865">
    <property type="term" value="P:amino acid transport"/>
    <property type="evidence" value="ECO:0007669"/>
    <property type="project" value="UniProtKB-KW"/>
</dbReference>
<dbReference type="RefSeq" id="WP_070230351.1">
    <property type="nucleotide sequence ID" value="NZ_BJYO01000002.1"/>
</dbReference>
<evidence type="ECO:0000256" key="7">
    <source>
        <dbReference type="ARBA" id="ARBA00023136"/>
    </source>
</evidence>
<dbReference type="KEGG" id="wso:WSWS_01124"/>
<evidence type="ECO:0000256" key="1">
    <source>
        <dbReference type="ARBA" id="ARBA00004651"/>
    </source>
</evidence>
<evidence type="ECO:0000313" key="9">
    <source>
        <dbReference type="Proteomes" id="UP000254912"/>
    </source>
</evidence>
<dbReference type="Proteomes" id="UP000254912">
    <property type="component" value="Unassembled WGS sequence"/>
</dbReference>
<evidence type="ECO:0000256" key="5">
    <source>
        <dbReference type="ARBA" id="ARBA00022970"/>
    </source>
</evidence>
<dbReference type="AlphaFoldDB" id="A0A288QX71"/>
<name>A0A288QX71_9LACO</name>
<evidence type="ECO:0000256" key="3">
    <source>
        <dbReference type="ARBA" id="ARBA00022475"/>
    </source>
</evidence>
<keyword evidence="4" id="KW-0812">Transmembrane</keyword>
<keyword evidence="9" id="KW-1185">Reference proteome</keyword>
<evidence type="ECO:0000313" key="8">
    <source>
        <dbReference type="EMBL" id="RDL12315.1"/>
    </source>
</evidence>
<gene>
    <name evidence="8" type="ORF">DFP99_0753</name>
</gene>
<comment type="subcellular location">
    <subcellularLocation>
        <location evidence="1">Cell membrane</location>
        <topology evidence="1">Multi-pass membrane protein</topology>
    </subcellularLocation>
</comment>
<comment type="caution">
    <text evidence="8">The sequence shown here is derived from an EMBL/GenBank/DDBJ whole genome shotgun (WGS) entry which is preliminary data.</text>
</comment>
<keyword evidence="5" id="KW-0029">Amino-acid transport</keyword>
<keyword evidence="7" id="KW-0472">Membrane</keyword>
<dbReference type="InterPro" id="IPR004840">
    <property type="entry name" value="Amino_acid_permease_CS"/>
</dbReference>
<protein>
    <submittedName>
        <fullName evidence="8">Amino acid/polyamine/organocation transporter (APC superfamily)</fullName>
    </submittedName>
</protein>
<keyword evidence="3" id="KW-1003">Cell membrane</keyword>
<evidence type="ECO:0000256" key="6">
    <source>
        <dbReference type="ARBA" id="ARBA00022989"/>
    </source>
</evidence>
<dbReference type="PANTHER" id="PTHR43495:SF2">
    <property type="entry name" value="D-SERINE_D-ALANINE_GLYCINE TRANSPORTER"/>
    <property type="match status" value="1"/>
</dbReference>
<evidence type="ECO:0000256" key="2">
    <source>
        <dbReference type="ARBA" id="ARBA00022448"/>
    </source>
</evidence>
<keyword evidence="6" id="KW-1133">Transmembrane helix</keyword>
<dbReference type="Pfam" id="PF00324">
    <property type="entry name" value="AA_permease"/>
    <property type="match status" value="1"/>
</dbReference>
<proteinExistence type="predicted"/>
<dbReference type="GeneID" id="94546312"/>
<dbReference type="Gene3D" id="1.20.1740.10">
    <property type="entry name" value="Amino acid/polyamine transporter I"/>
    <property type="match status" value="1"/>
</dbReference>
<evidence type="ECO:0000256" key="4">
    <source>
        <dbReference type="ARBA" id="ARBA00022692"/>
    </source>
</evidence>